<sequence>PYQVDTSNGIRGPQSGYNICNSTTEGPKSQCQTAFVNSPDDWCLWAPQAPLSNVSDTEGEMVAWCTKKGHGTRIIPEGAVTGMSWVRTTNYIQITGALSQQLLDLDPRDGGGEMDPHGADL</sequence>
<name>A0A0C9UG81_SPHS4</name>
<proteinExistence type="predicted"/>
<dbReference type="Proteomes" id="UP000054279">
    <property type="component" value="Unassembled WGS sequence"/>
</dbReference>
<dbReference type="EMBL" id="KN837491">
    <property type="protein sequence ID" value="KIJ24426.1"/>
    <property type="molecule type" value="Genomic_DNA"/>
</dbReference>
<protein>
    <submittedName>
        <fullName evidence="1">Uncharacterized protein</fullName>
    </submittedName>
</protein>
<dbReference type="EMBL" id="KN837118">
    <property type="protein sequence ID" value="KIJ44335.1"/>
    <property type="molecule type" value="Genomic_DNA"/>
</dbReference>
<dbReference type="AlphaFoldDB" id="A0A0C9UG81"/>
<feature type="non-terminal residue" evidence="1">
    <location>
        <position position="1"/>
    </location>
</feature>
<evidence type="ECO:0000313" key="3">
    <source>
        <dbReference type="Proteomes" id="UP000054279"/>
    </source>
</evidence>
<gene>
    <name evidence="1" type="ORF">M422DRAFT_137011</name>
    <name evidence="2" type="ORF">M422DRAFT_96286</name>
</gene>
<evidence type="ECO:0000313" key="2">
    <source>
        <dbReference type="EMBL" id="KIJ44335.1"/>
    </source>
</evidence>
<keyword evidence="3" id="KW-1185">Reference proteome</keyword>
<accession>A0A0C9UG81</accession>
<dbReference type="OrthoDB" id="2564904at2759"/>
<evidence type="ECO:0000313" key="1">
    <source>
        <dbReference type="EMBL" id="KIJ24426.1"/>
    </source>
</evidence>
<reference evidence="1 3" key="1">
    <citation type="submission" date="2014-06" db="EMBL/GenBank/DDBJ databases">
        <title>Evolutionary Origins and Diversification of the Mycorrhizal Mutualists.</title>
        <authorList>
            <consortium name="DOE Joint Genome Institute"/>
            <consortium name="Mycorrhizal Genomics Consortium"/>
            <person name="Kohler A."/>
            <person name="Kuo A."/>
            <person name="Nagy L.G."/>
            <person name="Floudas D."/>
            <person name="Copeland A."/>
            <person name="Barry K.W."/>
            <person name="Cichocki N."/>
            <person name="Veneault-Fourrey C."/>
            <person name="LaButti K."/>
            <person name="Lindquist E.A."/>
            <person name="Lipzen A."/>
            <person name="Lundell T."/>
            <person name="Morin E."/>
            <person name="Murat C."/>
            <person name="Riley R."/>
            <person name="Ohm R."/>
            <person name="Sun H."/>
            <person name="Tunlid A."/>
            <person name="Henrissat B."/>
            <person name="Grigoriev I.V."/>
            <person name="Hibbett D.S."/>
            <person name="Martin F."/>
        </authorList>
    </citation>
    <scope>NUCLEOTIDE SEQUENCE [LARGE SCALE GENOMIC DNA]</scope>
    <source>
        <strain evidence="1 3">SS14</strain>
    </source>
</reference>
<dbReference type="HOGENOM" id="CLU_138916_0_0_1"/>
<feature type="non-terminal residue" evidence="1">
    <location>
        <position position="121"/>
    </location>
</feature>
<organism evidence="1 3">
    <name type="scientific">Sphaerobolus stellatus (strain SS14)</name>
    <dbReference type="NCBI Taxonomy" id="990650"/>
    <lineage>
        <taxon>Eukaryota</taxon>
        <taxon>Fungi</taxon>
        <taxon>Dikarya</taxon>
        <taxon>Basidiomycota</taxon>
        <taxon>Agaricomycotina</taxon>
        <taxon>Agaricomycetes</taxon>
        <taxon>Phallomycetidae</taxon>
        <taxon>Geastrales</taxon>
        <taxon>Sphaerobolaceae</taxon>
        <taxon>Sphaerobolus</taxon>
    </lineage>
</organism>